<keyword evidence="2" id="KW-0813">Transport</keyword>
<proteinExistence type="inferred from homology"/>
<feature type="signal peptide" evidence="4">
    <location>
        <begin position="1"/>
        <end position="26"/>
    </location>
</feature>
<reference evidence="5 6" key="1">
    <citation type="submission" date="2020-02" db="EMBL/GenBank/DDBJ databases">
        <title>Acidophilic actinobacteria isolated from forest soil.</title>
        <authorList>
            <person name="Golinska P."/>
        </authorList>
    </citation>
    <scope>NUCLEOTIDE SEQUENCE [LARGE SCALE GENOMIC DNA]</scope>
    <source>
        <strain evidence="5 6">NL8</strain>
    </source>
</reference>
<dbReference type="PANTHER" id="PTHR30061">
    <property type="entry name" value="MALTOSE-BINDING PERIPLASMIC PROTEIN"/>
    <property type="match status" value="1"/>
</dbReference>
<gene>
    <name evidence="5" type="ORF">KGQ19_05795</name>
</gene>
<keyword evidence="3 4" id="KW-0732">Signal</keyword>
<dbReference type="Pfam" id="PF01547">
    <property type="entry name" value="SBP_bac_1"/>
    <property type="match status" value="1"/>
</dbReference>
<keyword evidence="6" id="KW-1185">Reference proteome</keyword>
<evidence type="ECO:0000313" key="5">
    <source>
        <dbReference type="EMBL" id="MBS2546375.1"/>
    </source>
</evidence>
<protein>
    <submittedName>
        <fullName evidence="5">Extracellular solute-binding protein</fullName>
    </submittedName>
</protein>
<dbReference type="SUPFAM" id="SSF53850">
    <property type="entry name" value="Periplasmic binding protein-like II"/>
    <property type="match status" value="1"/>
</dbReference>
<dbReference type="Proteomes" id="UP000730482">
    <property type="component" value="Unassembled WGS sequence"/>
</dbReference>
<accession>A0ABS5KJV8</accession>
<sequence>MPRSIRGRLPRAGVWLALAATMAVGACGTKETGTKAPTHPTITYWSSWRVGEPQQKIFADGIAAYEKATGVTVNVRWLGRDYGTSVKDAGAVGKGPDIFDDTSDHISDFRSHGLVLDVGSMMDMTIPNDNVKLGSVLPTAVQKASSDAGGLGLIPFTLGSSGIWFDAATHPEWAADPPATFDDLLATAEKIKAAGGVPFAQDGSVDGYNAYWIYWLLVRHGGPGTLAALGKSPAGWDNPAVLAAAQDDERLVKAGLFEPDYMATKYPAAQNQWAQRKEAMNINGTWLNSETAPDQVSGFQAQMFQFPTVPGGSDSAEVGTEGWSINPKSPNVADDEQFLLFMMQKQYMTRISTEALNMSPRSDVPAPPMLAAAQKAILAATSVQPTDDNASNLYSGWWNDVFLPLDNQLFAGKITAEQFVSMGKSQTASYK</sequence>
<evidence type="ECO:0000256" key="1">
    <source>
        <dbReference type="ARBA" id="ARBA00008520"/>
    </source>
</evidence>
<dbReference type="RefSeq" id="WP_212008024.1">
    <property type="nucleotide sequence ID" value="NZ_JAAFYZ010000012.1"/>
</dbReference>
<evidence type="ECO:0000256" key="4">
    <source>
        <dbReference type="SAM" id="SignalP"/>
    </source>
</evidence>
<evidence type="ECO:0000313" key="6">
    <source>
        <dbReference type="Proteomes" id="UP000730482"/>
    </source>
</evidence>
<evidence type="ECO:0000256" key="3">
    <source>
        <dbReference type="ARBA" id="ARBA00022729"/>
    </source>
</evidence>
<comment type="caution">
    <text evidence="5">The sequence shown here is derived from an EMBL/GenBank/DDBJ whole genome shotgun (WGS) entry which is preliminary data.</text>
</comment>
<comment type="similarity">
    <text evidence="1">Belongs to the bacterial solute-binding protein 1 family.</text>
</comment>
<dbReference type="PROSITE" id="PS51257">
    <property type="entry name" value="PROKAR_LIPOPROTEIN"/>
    <property type="match status" value="1"/>
</dbReference>
<evidence type="ECO:0000256" key="2">
    <source>
        <dbReference type="ARBA" id="ARBA00022448"/>
    </source>
</evidence>
<dbReference type="EMBL" id="JAAFYZ010000012">
    <property type="protein sequence ID" value="MBS2546375.1"/>
    <property type="molecule type" value="Genomic_DNA"/>
</dbReference>
<dbReference type="Gene3D" id="3.40.190.10">
    <property type="entry name" value="Periplasmic binding protein-like II"/>
    <property type="match status" value="2"/>
</dbReference>
<name>A0ABS5KJV8_9ACTN</name>
<organism evidence="5 6">
    <name type="scientific">Catenulispora pinistramenti</name>
    <dbReference type="NCBI Taxonomy" id="2705254"/>
    <lineage>
        <taxon>Bacteria</taxon>
        <taxon>Bacillati</taxon>
        <taxon>Actinomycetota</taxon>
        <taxon>Actinomycetes</taxon>
        <taxon>Catenulisporales</taxon>
        <taxon>Catenulisporaceae</taxon>
        <taxon>Catenulispora</taxon>
    </lineage>
</organism>
<dbReference type="PANTHER" id="PTHR30061:SF50">
    <property type="entry name" value="MALTOSE_MALTODEXTRIN-BINDING PERIPLASMIC PROTEIN"/>
    <property type="match status" value="1"/>
</dbReference>
<dbReference type="InterPro" id="IPR006059">
    <property type="entry name" value="SBP"/>
</dbReference>
<feature type="chain" id="PRO_5045403281" evidence="4">
    <location>
        <begin position="27"/>
        <end position="431"/>
    </location>
</feature>